<keyword evidence="3" id="KW-0732">Signal</keyword>
<evidence type="ECO:0000313" key="5">
    <source>
        <dbReference type="EMBL" id="BAC08414.1"/>
    </source>
</evidence>
<proteinExistence type="predicted"/>
<evidence type="ECO:0000313" key="6">
    <source>
        <dbReference type="Proteomes" id="UP000000440"/>
    </source>
</evidence>
<accession>Q8DKJ7</accession>
<keyword evidence="2" id="KW-1133">Transmembrane helix</keyword>
<dbReference type="PANTHER" id="PTHR30373">
    <property type="entry name" value="UPF0603 PROTEIN YGCG"/>
    <property type="match status" value="1"/>
</dbReference>
<dbReference type="PANTHER" id="PTHR30373:SF2">
    <property type="entry name" value="UPF0603 PROTEIN YGCG"/>
    <property type="match status" value="1"/>
</dbReference>
<dbReference type="EnsemblBacteria" id="BAC08414">
    <property type="protein sequence ID" value="BAC08414"/>
    <property type="gene ID" value="BAC08414"/>
</dbReference>
<dbReference type="InterPro" id="IPR007621">
    <property type="entry name" value="TPM_dom"/>
</dbReference>
<keyword evidence="6" id="KW-1185">Reference proteome</keyword>
<dbReference type="RefSeq" id="WP_011056706.1">
    <property type="nucleotide sequence ID" value="NC_004113.1"/>
</dbReference>
<dbReference type="Pfam" id="PF04536">
    <property type="entry name" value="TPM_phosphatase"/>
    <property type="match status" value="1"/>
</dbReference>
<sequence length="289" mass="31608">MITLRRQKPLLFLLLSLVSGLIVSFAPSPVQAYVNFPALPDTYVNDLAQVLDDSQREQVRSQLQAFHQRTNQQVLLVTINSYQDHSNEHASFEAFARDLFNHRGVGSRWRNDGVMLLVAPGNRKVRIQLGSAYGSGWNSRMQAVIDNNMLPDFRRGQLGQGIIKGVGALLNTLQTGELTNSGSSVPATGLFSFLSSFVVFPGLFIGIFFIGIFFLLITILGLRLAAKIAPSNFVQSGDRSRASHSNDDDDRYYSDTSDDTYSSYSDSDSFSSSSDEGGQSSGGGAEGSW</sequence>
<dbReference type="EMBL" id="BA000039">
    <property type="protein sequence ID" value="BAC08414.1"/>
    <property type="molecule type" value="Genomic_DNA"/>
</dbReference>
<feature type="compositionally biased region" description="Gly residues" evidence="1">
    <location>
        <begin position="279"/>
        <end position="289"/>
    </location>
</feature>
<gene>
    <name evidence="5" type="ordered locus">tlr0862</name>
</gene>
<feature type="chain" id="PRO_5004304304" evidence="3">
    <location>
        <begin position="33"/>
        <end position="289"/>
    </location>
</feature>
<feature type="signal peptide" evidence="3">
    <location>
        <begin position="1"/>
        <end position="32"/>
    </location>
</feature>
<dbReference type="eggNOG" id="COG1512">
    <property type="taxonomic scope" value="Bacteria"/>
</dbReference>
<evidence type="ECO:0000256" key="3">
    <source>
        <dbReference type="SAM" id="SignalP"/>
    </source>
</evidence>
<keyword evidence="2" id="KW-0472">Membrane</keyword>
<protein>
    <submittedName>
        <fullName evidence="5">Tlr0862 protein</fullName>
    </submittedName>
</protein>
<feature type="domain" description="TPM" evidence="4">
    <location>
        <begin position="44"/>
        <end position="169"/>
    </location>
</feature>
<dbReference type="STRING" id="197221.gene:10747454"/>
<feature type="region of interest" description="Disordered" evidence="1">
    <location>
        <begin position="235"/>
        <end position="289"/>
    </location>
</feature>
<reference evidence="5 6" key="1">
    <citation type="journal article" date="2002" name="DNA Res.">
        <title>Complete genome structure of the thermophilic cyanobacterium Thermosynechococcus elongatus BP-1.</title>
        <authorList>
            <person name="Nakamura Y."/>
            <person name="Kaneko T."/>
            <person name="Sato S."/>
            <person name="Ikeuchi M."/>
            <person name="Katoh H."/>
            <person name="Sasamoto S."/>
            <person name="Watanabe A."/>
            <person name="Iriguchi M."/>
            <person name="Kawashima K."/>
            <person name="Kimura T."/>
            <person name="Kishida Y."/>
            <person name="Kiyokawa C."/>
            <person name="Kohara M."/>
            <person name="Matsumoto M."/>
            <person name="Matsuno A."/>
            <person name="Nakazaki N."/>
            <person name="Shimpo S."/>
            <person name="Sugimoto M."/>
            <person name="Takeuchi C."/>
            <person name="Yamada M."/>
            <person name="Tabata S."/>
        </authorList>
    </citation>
    <scope>NUCLEOTIDE SEQUENCE [LARGE SCALE GENOMIC DNA]</scope>
    <source>
        <strain evidence="6">IAM M-273 / NIES-2133 / BP-1</strain>
    </source>
</reference>
<keyword evidence="2" id="KW-0812">Transmembrane</keyword>
<feature type="transmembrane region" description="Helical" evidence="2">
    <location>
        <begin position="190"/>
        <end position="217"/>
    </location>
</feature>
<dbReference type="Proteomes" id="UP000000440">
    <property type="component" value="Chromosome"/>
</dbReference>
<evidence type="ECO:0000256" key="1">
    <source>
        <dbReference type="SAM" id="MobiDB-lite"/>
    </source>
</evidence>
<evidence type="ECO:0000259" key="4">
    <source>
        <dbReference type="Pfam" id="PF04536"/>
    </source>
</evidence>
<dbReference type="Gene3D" id="3.10.310.50">
    <property type="match status" value="1"/>
</dbReference>
<evidence type="ECO:0000256" key="2">
    <source>
        <dbReference type="SAM" id="Phobius"/>
    </source>
</evidence>
<dbReference type="AlphaFoldDB" id="Q8DKJ7"/>
<name>Q8DKJ7_THEVB</name>
<feature type="compositionally biased region" description="Low complexity" evidence="1">
    <location>
        <begin position="259"/>
        <end position="278"/>
    </location>
</feature>
<organism evidence="5 6">
    <name type="scientific">Thermosynechococcus vestitus (strain NIES-2133 / IAM M-273 / BP-1)</name>
    <dbReference type="NCBI Taxonomy" id="197221"/>
    <lineage>
        <taxon>Bacteria</taxon>
        <taxon>Bacillati</taxon>
        <taxon>Cyanobacteriota</taxon>
        <taxon>Cyanophyceae</taxon>
        <taxon>Acaryochloridales</taxon>
        <taxon>Thermosynechococcaceae</taxon>
        <taxon>Thermosynechococcus</taxon>
    </lineage>
</organism>
<dbReference type="KEGG" id="tel:tlr0862"/>